<gene>
    <name evidence="1" type="ORF">CLV51_10756</name>
</gene>
<protein>
    <submittedName>
        <fullName evidence="1">Uncharacterized protein</fullName>
    </submittedName>
</protein>
<keyword evidence="2" id="KW-1185">Reference proteome</keyword>
<organism evidence="1 2">
    <name type="scientific">Chitinophaga niastensis</name>
    <dbReference type="NCBI Taxonomy" id="536980"/>
    <lineage>
        <taxon>Bacteria</taxon>
        <taxon>Pseudomonadati</taxon>
        <taxon>Bacteroidota</taxon>
        <taxon>Chitinophagia</taxon>
        <taxon>Chitinophagales</taxon>
        <taxon>Chitinophagaceae</taxon>
        <taxon>Chitinophaga</taxon>
    </lineage>
</organism>
<comment type="caution">
    <text evidence="1">The sequence shown here is derived from an EMBL/GenBank/DDBJ whole genome shotgun (WGS) entry which is preliminary data.</text>
</comment>
<proteinExistence type="predicted"/>
<reference evidence="1 2" key="1">
    <citation type="submission" date="2018-03" db="EMBL/GenBank/DDBJ databases">
        <title>Genomic Encyclopedia of Archaeal and Bacterial Type Strains, Phase II (KMG-II): from individual species to whole genera.</title>
        <authorList>
            <person name="Goeker M."/>
        </authorList>
    </citation>
    <scope>NUCLEOTIDE SEQUENCE [LARGE SCALE GENOMIC DNA]</scope>
    <source>
        <strain evidence="1 2">DSM 24859</strain>
    </source>
</reference>
<dbReference type="EMBL" id="PYAW01000007">
    <property type="protein sequence ID" value="PSL43746.1"/>
    <property type="molecule type" value="Genomic_DNA"/>
</dbReference>
<dbReference type="Proteomes" id="UP000240971">
    <property type="component" value="Unassembled WGS sequence"/>
</dbReference>
<evidence type="ECO:0000313" key="1">
    <source>
        <dbReference type="EMBL" id="PSL43746.1"/>
    </source>
</evidence>
<evidence type="ECO:0000313" key="2">
    <source>
        <dbReference type="Proteomes" id="UP000240971"/>
    </source>
</evidence>
<accession>A0A2P8HC01</accession>
<sequence>MNTYDKCQIKIRKMRHALTASTVGKSEEMVKINSGCGNMAQLPVALSKEEVSKLLSV</sequence>
<dbReference type="AlphaFoldDB" id="A0A2P8HC01"/>
<name>A0A2P8HC01_CHINA</name>